<comment type="caution">
    <text evidence="1">The sequence shown here is derived from an EMBL/GenBank/DDBJ whole genome shotgun (WGS) entry which is preliminary data.</text>
</comment>
<proteinExistence type="predicted"/>
<accession>A0AAN9NC84</accession>
<evidence type="ECO:0000313" key="2">
    <source>
        <dbReference type="Proteomes" id="UP001374584"/>
    </source>
</evidence>
<dbReference type="AlphaFoldDB" id="A0AAN9NC84"/>
<name>A0AAN9NC84_PHACN</name>
<dbReference type="Proteomes" id="UP001374584">
    <property type="component" value="Unassembled WGS sequence"/>
</dbReference>
<protein>
    <submittedName>
        <fullName evidence="1">Uncharacterized protein</fullName>
    </submittedName>
</protein>
<gene>
    <name evidence="1" type="ORF">VNO80_09816</name>
</gene>
<evidence type="ECO:0000313" key="1">
    <source>
        <dbReference type="EMBL" id="KAK7367798.1"/>
    </source>
</evidence>
<keyword evidence="2" id="KW-1185">Reference proteome</keyword>
<reference evidence="1 2" key="1">
    <citation type="submission" date="2024-01" db="EMBL/GenBank/DDBJ databases">
        <title>The genomes of 5 underutilized Papilionoideae crops provide insights into root nodulation and disease resistanc.</title>
        <authorList>
            <person name="Jiang F."/>
        </authorList>
    </citation>
    <scope>NUCLEOTIDE SEQUENCE [LARGE SCALE GENOMIC DNA]</scope>
    <source>
        <strain evidence="1">JINMINGXINNONG_FW02</strain>
        <tissue evidence="1">Leaves</tissue>
    </source>
</reference>
<dbReference type="EMBL" id="JAYMYR010000004">
    <property type="protein sequence ID" value="KAK7367798.1"/>
    <property type="molecule type" value="Genomic_DNA"/>
</dbReference>
<organism evidence="1 2">
    <name type="scientific">Phaseolus coccineus</name>
    <name type="common">Scarlet runner bean</name>
    <name type="synonym">Phaseolus multiflorus</name>
    <dbReference type="NCBI Taxonomy" id="3886"/>
    <lineage>
        <taxon>Eukaryota</taxon>
        <taxon>Viridiplantae</taxon>
        <taxon>Streptophyta</taxon>
        <taxon>Embryophyta</taxon>
        <taxon>Tracheophyta</taxon>
        <taxon>Spermatophyta</taxon>
        <taxon>Magnoliopsida</taxon>
        <taxon>eudicotyledons</taxon>
        <taxon>Gunneridae</taxon>
        <taxon>Pentapetalae</taxon>
        <taxon>rosids</taxon>
        <taxon>fabids</taxon>
        <taxon>Fabales</taxon>
        <taxon>Fabaceae</taxon>
        <taxon>Papilionoideae</taxon>
        <taxon>50 kb inversion clade</taxon>
        <taxon>NPAAA clade</taxon>
        <taxon>indigoferoid/millettioid clade</taxon>
        <taxon>Phaseoleae</taxon>
        <taxon>Phaseolus</taxon>
    </lineage>
</organism>
<sequence>MVAELCLYGCSHNSQVHVGSSTLSIHHCPPSIIEHRVQSFQLHAFVQSQFSKTATLTKMYTQQQRIVICNTIFHEKLFALVTFYLAL</sequence>